<sequence>MLDNYVFKYKNRKKFINKSGGIALGYKSYLEDFIKPIDTECKFVLWFSVDKVILKTSENVIFGIIYVPPESSNYSSVDAFSEIELEFQRLNKNSEFICLLGDMNARTGILPDYVDLNANDDFFEQNVLDISEFTDVTILDDMGLSRLRNSPDTVINSFGRKLISFCKDNNLFIFNGRVGKDKIGMSTSKNNSVIDYVVGTSLLLQIVHDFEIFEFNKLYSDVHSPLALTLRLNDSFSGKKSTNKKSFPRIKPWKQEKSELFKSNIDQEKLASLHSNLLDAISDTETVVKYDIDTFIQEVTSILLQSAEQTLGTQRPVIDTRNCQESKLWFNGDCKKSRRDYRKAKRLYKKYGSNLFKSRLKLTENAYKRTLDKNIINFNREMRIKMKKMRSKNPKEFWKIFNKGRRKRNTNISIDVLLDFFKDLNKNKFDGQNDFDIQNDVNDVQNDMLNCNITIEEIKKAIQASKNNKSPVYQSVRYVLLKITKKHDLSEIKESLESIKAEVKIDVETKIKKLQSNIAEIDQGTHTHQADVQKVIQAITEEGRHLKEMIDKKVEGLINTLKEKDTRNVKTLQSVGNELKTALDKTKEQQKLYQDTQGIKDTTKLLQKLKQIKSQIDQIEEIQIPIMPSVKYAKKTVAEGEIDKLFGELTFG</sequence>
<proteinExistence type="predicted"/>
<reference evidence="1" key="1">
    <citation type="submission" date="2021-03" db="EMBL/GenBank/DDBJ databases">
        <authorList>
            <person name="Bekaert M."/>
        </authorList>
    </citation>
    <scope>NUCLEOTIDE SEQUENCE</scope>
</reference>
<dbReference type="SUPFAM" id="SSF56219">
    <property type="entry name" value="DNase I-like"/>
    <property type="match status" value="1"/>
</dbReference>
<accession>A0A8S3S8E6</accession>
<protein>
    <recommendedName>
        <fullName evidence="3">Endonuclease/exonuclease/phosphatase domain-containing protein</fullName>
    </recommendedName>
</protein>
<evidence type="ECO:0000313" key="1">
    <source>
        <dbReference type="EMBL" id="CAG2214642.1"/>
    </source>
</evidence>
<dbReference type="EMBL" id="CAJPWZ010001418">
    <property type="protein sequence ID" value="CAG2214642.1"/>
    <property type="molecule type" value="Genomic_DNA"/>
</dbReference>
<dbReference type="AlphaFoldDB" id="A0A8S3S8E6"/>
<dbReference type="Proteomes" id="UP000683360">
    <property type="component" value="Unassembled WGS sequence"/>
</dbReference>
<name>A0A8S3S8E6_MYTED</name>
<gene>
    <name evidence="1" type="ORF">MEDL_28486</name>
</gene>
<evidence type="ECO:0000313" key="2">
    <source>
        <dbReference type="Proteomes" id="UP000683360"/>
    </source>
</evidence>
<dbReference type="InterPro" id="IPR036691">
    <property type="entry name" value="Endo/exonu/phosph_ase_sf"/>
</dbReference>
<comment type="caution">
    <text evidence="1">The sequence shown here is derived from an EMBL/GenBank/DDBJ whole genome shotgun (WGS) entry which is preliminary data.</text>
</comment>
<dbReference type="OrthoDB" id="6082598at2759"/>
<dbReference type="Gene3D" id="3.60.10.10">
    <property type="entry name" value="Endonuclease/exonuclease/phosphatase"/>
    <property type="match status" value="1"/>
</dbReference>
<evidence type="ECO:0008006" key="3">
    <source>
        <dbReference type="Google" id="ProtNLM"/>
    </source>
</evidence>
<keyword evidence="2" id="KW-1185">Reference proteome</keyword>
<organism evidence="1 2">
    <name type="scientific">Mytilus edulis</name>
    <name type="common">Blue mussel</name>
    <dbReference type="NCBI Taxonomy" id="6550"/>
    <lineage>
        <taxon>Eukaryota</taxon>
        <taxon>Metazoa</taxon>
        <taxon>Spiralia</taxon>
        <taxon>Lophotrochozoa</taxon>
        <taxon>Mollusca</taxon>
        <taxon>Bivalvia</taxon>
        <taxon>Autobranchia</taxon>
        <taxon>Pteriomorphia</taxon>
        <taxon>Mytilida</taxon>
        <taxon>Mytiloidea</taxon>
        <taxon>Mytilidae</taxon>
        <taxon>Mytilinae</taxon>
        <taxon>Mytilus</taxon>
    </lineage>
</organism>